<accession>A0A4U0WG78</accession>
<dbReference type="GO" id="GO:0004190">
    <property type="term" value="F:aspartic-type endopeptidase activity"/>
    <property type="evidence" value="ECO:0007669"/>
    <property type="project" value="InterPro"/>
</dbReference>
<keyword evidence="5" id="KW-1185">Reference proteome</keyword>
<dbReference type="InterPro" id="IPR032567">
    <property type="entry name" value="RTL1-rel"/>
</dbReference>
<name>A0A4U0WG78_9PEZI</name>
<comment type="caution">
    <text evidence="4">The sequence shown here is derived from an EMBL/GenBank/DDBJ whole genome shotgun (WGS) entry which is preliminary data.</text>
</comment>
<gene>
    <name evidence="4" type="ORF">B0A49_10704</name>
</gene>
<dbReference type="GO" id="GO:0003676">
    <property type="term" value="F:nucleic acid binding"/>
    <property type="evidence" value="ECO:0007669"/>
    <property type="project" value="InterPro"/>
</dbReference>
<dbReference type="PANTHER" id="PTHR15503:SF7">
    <property type="entry name" value="RETROTRANSPOSON GAG-LIKE PROTEIN 3"/>
    <property type="match status" value="1"/>
</dbReference>
<feature type="region of interest" description="Disordered" evidence="2">
    <location>
        <begin position="263"/>
        <end position="302"/>
    </location>
</feature>
<keyword evidence="1" id="KW-0863">Zinc-finger</keyword>
<evidence type="ECO:0000313" key="4">
    <source>
        <dbReference type="EMBL" id="TKA61880.1"/>
    </source>
</evidence>
<feature type="region of interest" description="Disordered" evidence="2">
    <location>
        <begin position="74"/>
        <end position="105"/>
    </location>
</feature>
<dbReference type="SMART" id="SM00343">
    <property type="entry name" value="ZnF_C2HC"/>
    <property type="match status" value="1"/>
</dbReference>
<dbReference type="InterPro" id="IPR001969">
    <property type="entry name" value="Aspartic_peptidase_AS"/>
</dbReference>
<dbReference type="OrthoDB" id="5203013at2759"/>
<dbReference type="GO" id="GO:0008270">
    <property type="term" value="F:zinc ion binding"/>
    <property type="evidence" value="ECO:0007669"/>
    <property type="project" value="UniProtKB-KW"/>
</dbReference>
<feature type="compositionally biased region" description="Polar residues" evidence="2">
    <location>
        <begin position="1"/>
        <end position="11"/>
    </location>
</feature>
<dbReference type="PROSITE" id="PS50158">
    <property type="entry name" value="ZF_CCHC"/>
    <property type="match status" value="1"/>
</dbReference>
<dbReference type="SUPFAM" id="SSF57756">
    <property type="entry name" value="Retrovirus zinc finger-like domains"/>
    <property type="match status" value="1"/>
</dbReference>
<feature type="compositionally biased region" description="Polar residues" evidence="2">
    <location>
        <begin position="75"/>
        <end position="87"/>
    </location>
</feature>
<dbReference type="InterPro" id="IPR001878">
    <property type="entry name" value="Znf_CCHC"/>
</dbReference>
<dbReference type="InterPro" id="IPR036875">
    <property type="entry name" value="Znf_CCHC_sf"/>
</dbReference>
<evidence type="ECO:0000256" key="2">
    <source>
        <dbReference type="SAM" id="MobiDB-lite"/>
    </source>
</evidence>
<dbReference type="GO" id="GO:0006508">
    <property type="term" value="P:proteolysis"/>
    <property type="evidence" value="ECO:0007669"/>
    <property type="project" value="InterPro"/>
</dbReference>
<feature type="domain" description="CCHC-type" evidence="3">
    <location>
        <begin position="313"/>
        <end position="328"/>
    </location>
</feature>
<dbReference type="PROSITE" id="PS00141">
    <property type="entry name" value="ASP_PROTEASE"/>
    <property type="match status" value="1"/>
</dbReference>
<feature type="compositionally biased region" description="Polar residues" evidence="2">
    <location>
        <begin position="96"/>
        <end position="105"/>
    </location>
</feature>
<dbReference type="PANTHER" id="PTHR15503">
    <property type="entry name" value="LDOC1 RELATED"/>
    <property type="match status" value="1"/>
</dbReference>
<dbReference type="CDD" id="cd00303">
    <property type="entry name" value="retropepsin_like"/>
    <property type="match status" value="1"/>
</dbReference>
<dbReference type="Proteomes" id="UP000308768">
    <property type="component" value="Unassembled WGS sequence"/>
</dbReference>
<feature type="non-terminal residue" evidence="4">
    <location>
        <position position="603"/>
    </location>
</feature>
<proteinExistence type="predicted"/>
<dbReference type="AlphaFoldDB" id="A0A4U0WG78"/>
<evidence type="ECO:0000313" key="5">
    <source>
        <dbReference type="Proteomes" id="UP000308768"/>
    </source>
</evidence>
<feature type="compositionally biased region" description="Low complexity" evidence="2">
    <location>
        <begin position="22"/>
        <end position="34"/>
    </location>
</feature>
<dbReference type="Pfam" id="PF03732">
    <property type="entry name" value="Retrotrans_gag"/>
    <property type="match status" value="1"/>
</dbReference>
<organism evidence="4 5">
    <name type="scientific">Cryomyces minteri</name>
    <dbReference type="NCBI Taxonomy" id="331657"/>
    <lineage>
        <taxon>Eukaryota</taxon>
        <taxon>Fungi</taxon>
        <taxon>Dikarya</taxon>
        <taxon>Ascomycota</taxon>
        <taxon>Pezizomycotina</taxon>
        <taxon>Dothideomycetes</taxon>
        <taxon>Dothideomycetes incertae sedis</taxon>
        <taxon>Cryomyces</taxon>
    </lineage>
</organism>
<dbReference type="EMBL" id="NAJN01001662">
    <property type="protein sequence ID" value="TKA61880.1"/>
    <property type="molecule type" value="Genomic_DNA"/>
</dbReference>
<keyword evidence="1" id="KW-0862">Zinc</keyword>
<protein>
    <recommendedName>
        <fullName evidence="3">CCHC-type domain-containing protein</fullName>
    </recommendedName>
</protein>
<reference evidence="4 5" key="1">
    <citation type="submission" date="2017-03" db="EMBL/GenBank/DDBJ databases">
        <title>Genomes of endolithic fungi from Antarctica.</title>
        <authorList>
            <person name="Coleine C."/>
            <person name="Masonjones S."/>
            <person name="Stajich J.E."/>
        </authorList>
    </citation>
    <scope>NUCLEOTIDE SEQUENCE [LARGE SCALE GENOMIC DNA]</scope>
    <source>
        <strain evidence="4 5">CCFEE 5187</strain>
    </source>
</reference>
<keyword evidence="1" id="KW-0479">Metal-binding</keyword>
<feature type="region of interest" description="Disordered" evidence="2">
    <location>
        <begin position="1"/>
        <end position="43"/>
    </location>
</feature>
<sequence>MPTHTASSATELESLRREVQSLREQLAAAQQAQETSEEDEDEEQLLRDEIMAMEKAQRIADLRAKAQSLRATVRFSGTSPSSASNDSLAARHGTPKSVNNKPFSSSSTRISEFLQQLQTTFLLQPEVYNVESVKVVTAINHMEGPAAQRASQFLQGGQHPELHDYSLFIGKFRESFDDPNRALTAARKMEALHQTGSVIDYVTQLESLFLDMELTDESKVHALDRGLKPAVRRAVAQTWNPPKDYASRRIMVIQLDQQLYSHSLSSAPTPPQGYTAPSQDHGATGRGTTSLASRSRGPLSDVERLRRREQGLCLYCGGPGHIAAQCRNKRPVAAATSAPTPPDSILSDVDSPVTAMIDSGATANFIDPSFVRLQGLKPIGRLNQPVQAIRVVDKRRLLTYTRYTINNTAPNHALDDDEATSTIPSLNSNLFEDFRASTPSSATPATPSIKKQRIFAASKTWVEAREPCGEEPLRNAFKQRYWYCKHCITHPFRSHNTHGARIHLAAKHHIYITEDASKIKTSTQARLESILDKQKEKKATQTKETANRVLLEAVDRAAFDEALCQLICLRNLPFNCVEWPELRALLLTVNYAADDVFCNSHTT</sequence>
<evidence type="ECO:0000256" key="1">
    <source>
        <dbReference type="PROSITE-ProRule" id="PRU00047"/>
    </source>
</evidence>
<evidence type="ECO:0000259" key="3">
    <source>
        <dbReference type="PROSITE" id="PS50158"/>
    </source>
</evidence>
<dbReference type="InterPro" id="IPR005162">
    <property type="entry name" value="Retrotrans_gag_dom"/>
</dbReference>